<sequence>MQTELIKDDKKISEQVDERGANIQTDNKKILEQVEEIGKKFDRDGVVSNQVEFDGPCLVPDPQEITPGLDAPLKELRTELVKDEGMQVIVVSAPGGAGKTTLVKKLCADNEIKGTNLHYLLYL</sequence>
<protein>
    <recommendedName>
        <fullName evidence="1">NB-ARC domain-containing protein</fullName>
    </recommendedName>
</protein>
<dbReference type="Gene3D" id="3.40.50.300">
    <property type="entry name" value="P-loop containing nucleotide triphosphate hydrolases"/>
    <property type="match status" value="1"/>
</dbReference>
<reference evidence="2" key="1">
    <citation type="journal article" date="2023" name="Plant J.">
        <title>Genome sequences and population genomics provide insights into the demographic history, inbreeding, and mutation load of two 'living fossil' tree species of Dipteronia.</title>
        <authorList>
            <person name="Feng Y."/>
            <person name="Comes H.P."/>
            <person name="Chen J."/>
            <person name="Zhu S."/>
            <person name="Lu R."/>
            <person name="Zhang X."/>
            <person name="Li P."/>
            <person name="Qiu J."/>
            <person name="Olsen K.M."/>
            <person name="Qiu Y."/>
        </authorList>
    </citation>
    <scope>NUCLEOTIDE SEQUENCE</scope>
    <source>
        <strain evidence="2">NBL</strain>
    </source>
</reference>
<keyword evidence="3" id="KW-1185">Reference proteome</keyword>
<comment type="caution">
    <text evidence="2">The sequence shown here is derived from an EMBL/GenBank/DDBJ whole genome shotgun (WGS) entry which is preliminary data.</text>
</comment>
<dbReference type="InterPro" id="IPR027417">
    <property type="entry name" value="P-loop_NTPase"/>
</dbReference>
<name>A0AAE0ARB7_9ROSI</name>
<evidence type="ECO:0000313" key="2">
    <source>
        <dbReference type="EMBL" id="KAK3222808.1"/>
    </source>
</evidence>
<dbReference type="Proteomes" id="UP001281410">
    <property type="component" value="Unassembled WGS sequence"/>
</dbReference>
<dbReference type="AlphaFoldDB" id="A0AAE0ARB7"/>
<organism evidence="2 3">
    <name type="scientific">Dipteronia sinensis</name>
    <dbReference type="NCBI Taxonomy" id="43782"/>
    <lineage>
        <taxon>Eukaryota</taxon>
        <taxon>Viridiplantae</taxon>
        <taxon>Streptophyta</taxon>
        <taxon>Embryophyta</taxon>
        <taxon>Tracheophyta</taxon>
        <taxon>Spermatophyta</taxon>
        <taxon>Magnoliopsida</taxon>
        <taxon>eudicotyledons</taxon>
        <taxon>Gunneridae</taxon>
        <taxon>Pentapetalae</taxon>
        <taxon>rosids</taxon>
        <taxon>malvids</taxon>
        <taxon>Sapindales</taxon>
        <taxon>Sapindaceae</taxon>
        <taxon>Hippocastanoideae</taxon>
        <taxon>Acereae</taxon>
        <taxon>Dipteronia</taxon>
    </lineage>
</organism>
<proteinExistence type="predicted"/>
<gene>
    <name evidence="2" type="ORF">Dsin_009833</name>
</gene>
<evidence type="ECO:0000313" key="3">
    <source>
        <dbReference type="Proteomes" id="UP001281410"/>
    </source>
</evidence>
<dbReference type="EMBL" id="JANJYJ010000003">
    <property type="protein sequence ID" value="KAK3222808.1"/>
    <property type="molecule type" value="Genomic_DNA"/>
</dbReference>
<dbReference type="SUPFAM" id="SSF52540">
    <property type="entry name" value="P-loop containing nucleoside triphosphate hydrolases"/>
    <property type="match status" value="1"/>
</dbReference>
<accession>A0AAE0ARB7</accession>
<dbReference type="InterPro" id="IPR002182">
    <property type="entry name" value="NB-ARC"/>
</dbReference>
<evidence type="ECO:0000259" key="1">
    <source>
        <dbReference type="Pfam" id="PF00931"/>
    </source>
</evidence>
<dbReference type="Pfam" id="PF00931">
    <property type="entry name" value="NB-ARC"/>
    <property type="match status" value="1"/>
</dbReference>
<feature type="domain" description="NB-ARC" evidence="1">
    <location>
        <begin position="71"/>
        <end position="114"/>
    </location>
</feature>